<comment type="caution">
    <text evidence="11">The sequence shown here is derived from an EMBL/GenBank/DDBJ whole genome shotgun (WGS) entry which is preliminary data.</text>
</comment>
<feature type="transmembrane region" description="Helical" evidence="9">
    <location>
        <begin position="18"/>
        <end position="37"/>
    </location>
</feature>
<dbReference type="Proteomes" id="UP000550729">
    <property type="component" value="Unassembled WGS sequence"/>
</dbReference>
<keyword evidence="8" id="KW-0902">Two-component regulatory system</keyword>
<evidence type="ECO:0000256" key="3">
    <source>
        <dbReference type="ARBA" id="ARBA00022553"/>
    </source>
</evidence>
<evidence type="ECO:0000259" key="10">
    <source>
        <dbReference type="Pfam" id="PF07730"/>
    </source>
</evidence>
<gene>
    <name evidence="11" type="ORF">HH308_12440</name>
</gene>
<dbReference type="Pfam" id="PF07730">
    <property type="entry name" value="HisKA_3"/>
    <property type="match status" value="1"/>
</dbReference>
<keyword evidence="9" id="KW-0812">Transmembrane</keyword>
<dbReference type="AlphaFoldDB" id="A0A848L0K9"/>
<keyword evidence="9" id="KW-1133">Transmembrane helix</keyword>
<sequence>MTVSGLAVVRRSLERQSLLVGVLAAVVDVAVFVSSGIVSAAPLAGLTMSFLLAAADLTLAARPRTTAAVAVIQVMTRIAACLLLSRYGAAGAIGDVGILVAGYRAGAWLSDRASTVVVPVLVAGVSGAALINGAAHSWWMVLAIAVSNAVIPWLVGRYTAAGGAYVTKLELQRQRNRADLERALADEREAIARDLHDVISHHVSAIGIHAGAARMALPTDAEASIRSLRAVETSSRAAMMDLRRQLDLLHGRSAAGDRQPGLADIAELVDSVRRTGLSVELDLPSSAVHLPASLDVTVYRIVQELLTNALRHGDGTARLQIRSSGAEISIVETNSVAAQAYTGESSHRGLDGIRRRAQLFDGRVECGPDPLGAWRSAVTIPIGAT</sequence>
<keyword evidence="7" id="KW-0067">ATP-binding</keyword>
<evidence type="ECO:0000256" key="8">
    <source>
        <dbReference type="ARBA" id="ARBA00023012"/>
    </source>
</evidence>
<feature type="transmembrane region" description="Helical" evidence="9">
    <location>
        <begin position="68"/>
        <end position="93"/>
    </location>
</feature>
<dbReference type="EMBL" id="JABBNB010000011">
    <property type="protein sequence ID" value="NMO02021.1"/>
    <property type="molecule type" value="Genomic_DNA"/>
</dbReference>
<dbReference type="PANTHER" id="PTHR24421">
    <property type="entry name" value="NITRATE/NITRITE SENSOR PROTEIN NARX-RELATED"/>
    <property type="match status" value="1"/>
</dbReference>
<reference evidence="11 12" key="1">
    <citation type="submission" date="2020-04" db="EMBL/GenBank/DDBJ databases">
        <title>Gordonia sp. nov. TBRC 11910.</title>
        <authorList>
            <person name="Suriyachadkun C."/>
        </authorList>
    </citation>
    <scope>NUCLEOTIDE SEQUENCE [LARGE SCALE GENOMIC DNA]</scope>
    <source>
        <strain evidence="11 12">TBRC 11910</strain>
    </source>
</reference>
<proteinExistence type="predicted"/>
<evidence type="ECO:0000256" key="9">
    <source>
        <dbReference type="SAM" id="Phobius"/>
    </source>
</evidence>
<feature type="domain" description="Signal transduction histidine kinase subgroup 3 dimerisation and phosphoacceptor" evidence="10">
    <location>
        <begin position="187"/>
        <end position="250"/>
    </location>
</feature>
<evidence type="ECO:0000313" key="11">
    <source>
        <dbReference type="EMBL" id="NMO02021.1"/>
    </source>
</evidence>
<dbReference type="RefSeq" id="WP_170194527.1">
    <property type="nucleotide sequence ID" value="NZ_JABBNB010000011.1"/>
</dbReference>
<dbReference type="SUPFAM" id="SSF55874">
    <property type="entry name" value="ATPase domain of HSP90 chaperone/DNA topoisomerase II/histidine kinase"/>
    <property type="match status" value="1"/>
</dbReference>
<evidence type="ECO:0000256" key="1">
    <source>
        <dbReference type="ARBA" id="ARBA00000085"/>
    </source>
</evidence>
<dbReference type="InterPro" id="IPR011712">
    <property type="entry name" value="Sig_transdc_His_kin_sub3_dim/P"/>
</dbReference>
<evidence type="ECO:0000256" key="2">
    <source>
        <dbReference type="ARBA" id="ARBA00012438"/>
    </source>
</evidence>
<keyword evidence="3" id="KW-0597">Phosphoprotein</keyword>
<dbReference type="InterPro" id="IPR036890">
    <property type="entry name" value="HATPase_C_sf"/>
</dbReference>
<feature type="transmembrane region" description="Helical" evidence="9">
    <location>
        <begin position="43"/>
        <end position="61"/>
    </location>
</feature>
<dbReference type="GO" id="GO:0046983">
    <property type="term" value="F:protein dimerization activity"/>
    <property type="evidence" value="ECO:0007669"/>
    <property type="project" value="InterPro"/>
</dbReference>
<organism evidence="11 12">
    <name type="scientific">Gordonia asplenii</name>
    <dbReference type="NCBI Taxonomy" id="2725283"/>
    <lineage>
        <taxon>Bacteria</taxon>
        <taxon>Bacillati</taxon>
        <taxon>Actinomycetota</taxon>
        <taxon>Actinomycetes</taxon>
        <taxon>Mycobacteriales</taxon>
        <taxon>Gordoniaceae</taxon>
        <taxon>Gordonia</taxon>
    </lineage>
</organism>
<evidence type="ECO:0000256" key="6">
    <source>
        <dbReference type="ARBA" id="ARBA00022777"/>
    </source>
</evidence>
<dbReference type="InterPro" id="IPR050482">
    <property type="entry name" value="Sensor_HK_TwoCompSys"/>
</dbReference>
<feature type="transmembrane region" description="Helical" evidence="9">
    <location>
        <begin position="113"/>
        <end position="131"/>
    </location>
</feature>
<evidence type="ECO:0000256" key="4">
    <source>
        <dbReference type="ARBA" id="ARBA00022679"/>
    </source>
</evidence>
<evidence type="ECO:0000313" key="12">
    <source>
        <dbReference type="Proteomes" id="UP000550729"/>
    </source>
</evidence>
<dbReference type="EC" id="2.7.13.3" evidence="2"/>
<dbReference type="GO" id="GO:0016020">
    <property type="term" value="C:membrane"/>
    <property type="evidence" value="ECO:0007669"/>
    <property type="project" value="InterPro"/>
</dbReference>
<accession>A0A848L0K9</accession>
<comment type="catalytic activity">
    <reaction evidence="1">
        <text>ATP + protein L-histidine = ADP + protein N-phospho-L-histidine.</text>
        <dbReference type="EC" id="2.7.13.3"/>
    </reaction>
</comment>
<keyword evidence="6 11" id="KW-0418">Kinase</keyword>
<keyword evidence="12" id="KW-1185">Reference proteome</keyword>
<dbReference type="GO" id="GO:0000155">
    <property type="term" value="F:phosphorelay sensor kinase activity"/>
    <property type="evidence" value="ECO:0007669"/>
    <property type="project" value="InterPro"/>
</dbReference>
<dbReference type="Gene3D" id="1.20.5.1930">
    <property type="match status" value="1"/>
</dbReference>
<dbReference type="Gene3D" id="3.30.565.10">
    <property type="entry name" value="Histidine kinase-like ATPase, C-terminal domain"/>
    <property type="match status" value="1"/>
</dbReference>
<dbReference type="PANTHER" id="PTHR24421:SF10">
    <property type="entry name" value="NITRATE_NITRITE SENSOR PROTEIN NARQ"/>
    <property type="match status" value="1"/>
</dbReference>
<dbReference type="CDD" id="cd16917">
    <property type="entry name" value="HATPase_UhpB-NarQ-NarX-like"/>
    <property type="match status" value="1"/>
</dbReference>
<protein>
    <recommendedName>
        <fullName evidence="2">histidine kinase</fullName>
        <ecNumber evidence="2">2.7.13.3</ecNumber>
    </recommendedName>
</protein>
<feature type="transmembrane region" description="Helical" evidence="9">
    <location>
        <begin position="138"/>
        <end position="155"/>
    </location>
</feature>
<dbReference type="GO" id="GO:0005524">
    <property type="term" value="F:ATP binding"/>
    <property type="evidence" value="ECO:0007669"/>
    <property type="project" value="UniProtKB-KW"/>
</dbReference>
<keyword evidence="5" id="KW-0547">Nucleotide-binding</keyword>
<name>A0A848L0K9_9ACTN</name>
<evidence type="ECO:0000256" key="5">
    <source>
        <dbReference type="ARBA" id="ARBA00022741"/>
    </source>
</evidence>
<keyword evidence="9" id="KW-0472">Membrane</keyword>
<keyword evidence="4" id="KW-0808">Transferase</keyword>
<evidence type="ECO:0000256" key="7">
    <source>
        <dbReference type="ARBA" id="ARBA00022840"/>
    </source>
</evidence>